<dbReference type="InterPro" id="IPR036388">
    <property type="entry name" value="WH-like_DNA-bd_sf"/>
</dbReference>
<evidence type="ECO:0000313" key="2">
    <source>
        <dbReference type="EMBL" id="MBC2769540.1"/>
    </source>
</evidence>
<name>A0A842HQC3_9BURK</name>
<dbReference type="SUPFAM" id="SSF46894">
    <property type="entry name" value="C-terminal effector domain of the bipartite response regulators"/>
    <property type="match status" value="1"/>
</dbReference>
<accession>A0A842HQC3</accession>
<proteinExistence type="predicted"/>
<dbReference type="Pfam" id="PF00196">
    <property type="entry name" value="GerE"/>
    <property type="match status" value="1"/>
</dbReference>
<evidence type="ECO:0000313" key="3">
    <source>
        <dbReference type="Proteomes" id="UP000545386"/>
    </source>
</evidence>
<gene>
    <name evidence="2" type="ORF">GTU67_06385</name>
</gene>
<dbReference type="Proteomes" id="UP000545386">
    <property type="component" value="Unassembled WGS sequence"/>
</dbReference>
<keyword evidence="3" id="KW-1185">Reference proteome</keyword>
<comment type="caution">
    <text evidence="2">The sequence shown here is derived from an EMBL/GenBank/DDBJ whole genome shotgun (WGS) entry which is preliminary data.</text>
</comment>
<organism evidence="2 3">
    <name type="scientific">Pusillimonas minor</name>
    <dbReference type="NCBI Taxonomy" id="2697024"/>
    <lineage>
        <taxon>Bacteria</taxon>
        <taxon>Pseudomonadati</taxon>
        <taxon>Pseudomonadota</taxon>
        <taxon>Betaproteobacteria</taxon>
        <taxon>Burkholderiales</taxon>
        <taxon>Alcaligenaceae</taxon>
        <taxon>Pusillimonas</taxon>
    </lineage>
</organism>
<feature type="domain" description="HTH luxR-type" evidence="1">
    <location>
        <begin position="50"/>
        <end position="96"/>
    </location>
</feature>
<dbReference type="AlphaFoldDB" id="A0A842HQC3"/>
<sequence>MANIMIIEPHALLRLGLVQLLADLGPDVTLQSQDYPVISAPPQTQWATDLVLLARGYPMKTVGRCLNISVATAKAHTETLYQRLDVHNRNAAVYAAVSRGAKLGWACMGGDADPGAANCNR</sequence>
<dbReference type="GO" id="GO:0006355">
    <property type="term" value="P:regulation of DNA-templated transcription"/>
    <property type="evidence" value="ECO:0007669"/>
    <property type="project" value="InterPro"/>
</dbReference>
<dbReference type="InterPro" id="IPR000792">
    <property type="entry name" value="Tscrpt_reg_LuxR_C"/>
</dbReference>
<dbReference type="SMART" id="SM00421">
    <property type="entry name" value="HTH_LUXR"/>
    <property type="match status" value="1"/>
</dbReference>
<dbReference type="InterPro" id="IPR016032">
    <property type="entry name" value="Sig_transdc_resp-reg_C-effctor"/>
</dbReference>
<reference evidence="2 3" key="1">
    <citation type="submission" date="2020-08" db="EMBL/GenBank/DDBJ databases">
        <title>Paraeoetvoesia sp. YC-7-48 draft genome sequence.</title>
        <authorList>
            <person name="Yao L."/>
        </authorList>
    </citation>
    <scope>NUCLEOTIDE SEQUENCE [LARGE SCALE GENOMIC DNA]</scope>
    <source>
        <strain evidence="3">YC-7-48</strain>
    </source>
</reference>
<dbReference type="Gene3D" id="1.10.10.10">
    <property type="entry name" value="Winged helix-like DNA-binding domain superfamily/Winged helix DNA-binding domain"/>
    <property type="match status" value="1"/>
</dbReference>
<dbReference type="EMBL" id="JACJUU010000003">
    <property type="protein sequence ID" value="MBC2769540.1"/>
    <property type="molecule type" value="Genomic_DNA"/>
</dbReference>
<protein>
    <submittedName>
        <fullName evidence="2">Response regulator transcription factor</fullName>
    </submittedName>
</protein>
<dbReference type="GO" id="GO:0003677">
    <property type="term" value="F:DNA binding"/>
    <property type="evidence" value="ECO:0007669"/>
    <property type="project" value="InterPro"/>
</dbReference>
<evidence type="ECO:0000259" key="1">
    <source>
        <dbReference type="SMART" id="SM00421"/>
    </source>
</evidence>